<reference evidence="10" key="1">
    <citation type="submission" date="2016-11" db="EMBL/GenBank/DDBJ databases">
        <authorList>
            <person name="Varghese N."/>
            <person name="Submissions S."/>
        </authorList>
    </citation>
    <scope>NUCLEOTIDE SEQUENCE [LARGE SCALE GENOMIC DNA]</scope>
    <source>
        <strain evidence="10">DSM 19514</strain>
    </source>
</reference>
<organism evidence="9 10">
    <name type="scientific">Ferrithrix thermotolerans DSM 19514</name>
    <dbReference type="NCBI Taxonomy" id="1121881"/>
    <lineage>
        <taxon>Bacteria</taxon>
        <taxon>Bacillati</taxon>
        <taxon>Actinomycetota</taxon>
        <taxon>Acidimicrobiia</taxon>
        <taxon>Acidimicrobiales</taxon>
        <taxon>Acidimicrobiaceae</taxon>
        <taxon>Ferrithrix</taxon>
    </lineage>
</organism>
<dbReference type="Gene3D" id="3.40.50.1370">
    <property type="entry name" value="Aspartate/ornithine carbamoyltransferase"/>
    <property type="match status" value="2"/>
</dbReference>
<comment type="similarity">
    <text evidence="2 6">Belongs to the aspartate/ornithine carbamoyltransferase superfamily. OTCase family.</text>
</comment>
<comment type="catalytic activity">
    <reaction evidence="5 6">
        <text>carbamoyl phosphate + L-ornithine = L-citrulline + phosphate + H(+)</text>
        <dbReference type="Rhea" id="RHEA:19513"/>
        <dbReference type="ChEBI" id="CHEBI:15378"/>
        <dbReference type="ChEBI" id="CHEBI:43474"/>
        <dbReference type="ChEBI" id="CHEBI:46911"/>
        <dbReference type="ChEBI" id="CHEBI:57743"/>
        <dbReference type="ChEBI" id="CHEBI:58228"/>
        <dbReference type="EC" id="2.1.3.3"/>
    </reaction>
</comment>
<feature type="domain" description="Aspartate/ornithine carbamoyltransferase Asp/Orn-binding" evidence="7">
    <location>
        <begin position="156"/>
        <end position="329"/>
    </location>
</feature>
<evidence type="ECO:0000313" key="10">
    <source>
        <dbReference type="Proteomes" id="UP000184295"/>
    </source>
</evidence>
<feature type="binding site" evidence="6">
    <location>
        <position position="319"/>
    </location>
    <ligand>
        <name>carbamoyl phosphate</name>
        <dbReference type="ChEBI" id="CHEBI:58228"/>
    </ligand>
</feature>
<feature type="binding site" evidence="6">
    <location>
        <begin position="135"/>
        <end position="138"/>
    </location>
    <ligand>
        <name>carbamoyl phosphate</name>
        <dbReference type="ChEBI" id="CHEBI:58228"/>
    </ligand>
</feature>
<feature type="binding site" evidence="6">
    <location>
        <begin position="57"/>
        <end position="60"/>
    </location>
    <ligand>
        <name>carbamoyl phosphate</name>
        <dbReference type="ChEBI" id="CHEBI:58228"/>
    </ligand>
</feature>
<dbReference type="EMBL" id="FQUL01000011">
    <property type="protein sequence ID" value="SHE57531.1"/>
    <property type="molecule type" value="Genomic_DNA"/>
</dbReference>
<dbReference type="PANTHER" id="PTHR45753">
    <property type="entry name" value="ORNITHINE CARBAMOYLTRANSFERASE, MITOCHONDRIAL"/>
    <property type="match status" value="1"/>
</dbReference>
<dbReference type="InterPro" id="IPR036901">
    <property type="entry name" value="Asp/Orn_carbamoylTrfase_sf"/>
</dbReference>
<dbReference type="Pfam" id="PF02729">
    <property type="entry name" value="OTCace_N"/>
    <property type="match status" value="1"/>
</dbReference>
<evidence type="ECO:0000313" key="9">
    <source>
        <dbReference type="EMBL" id="SHE57531.1"/>
    </source>
</evidence>
<dbReference type="InterPro" id="IPR006132">
    <property type="entry name" value="Asp/Orn_carbamoyltranf_P-bd"/>
</dbReference>
<dbReference type="Proteomes" id="UP000184295">
    <property type="component" value="Unassembled WGS sequence"/>
</dbReference>
<feature type="binding site" evidence="6">
    <location>
        <begin position="274"/>
        <end position="275"/>
    </location>
    <ligand>
        <name>carbamoyl phosphate</name>
        <dbReference type="ChEBI" id="CHEBI:58228"/>
    </ligand>
</feature>
<evidence type="ECO:0000256" key="6">
    <source>
        <dbReference type="HAMAP-Rule" id="MF_01109"/>
    </source>
</evidence>
<dbReference type="HAMAP" id="MF_01109">
    <property type="entry name" value="OTCase"/>
    <property type="match status" value="1"/>
</dbReference>
<evidence type="ECO:0000256" key="5">
    <source>
        <dbReference type="ARBA" id="ARBA00048772"/>
    </source>
</evidence>
<feature type="domain" description="Aspartate/ornithine carbamoyltransferase carbamoyl-P binding" evidence="8">
    <location>
        <begin position="9"/>
        <end position="147"/>
    </location>
</feature>
<dbReference type="GO" id="GO:0019240">
    <property type="term" value="P:citrulline biosynthetic process"/>
    <property type="evidence" value="ECO:0007669"/>
    <property type="project" value="TreeGrafter"/>
</dbReference>
<evidence type="ECO:0000256" key="4">
    <source>
        <dbReference type="ARBA" id="ARBA00022679"/>
    </source>
</evidence>
<feature type="binding site" evidence="6">
    <location>
        <begin position="236"/>
        <end position="237"/>
    </location>
    <ligand>
        <name>L-ornithine</name>
        <dbReference type="ChEBI" id="CHEBI:46911"/>
    </ligand>
</feature>
<dbReference type="InterPro" id="IPR002292">
    <property type="entry name" value="Orn/put_carbamltrans"/>
</dbReference>
<feature type="binding site" evidence="6">
    <location>
        <position position="232"/>
    </location>
    <ligand>
        <name>L-ornithine</name>
        <dbReference type="ChEBI" id="CHEBI:46911"/>
    </ligand>
</feature>
<dbReference type="GO" id="GO:0016597">
    <property type="term" value="F:amino acid binding"/>
    <property type="evidence" value="ECO:0007669"/>
    <property type="project" value="InterPro"/>
</dbReference>
<sequence>MDFQRWKGKSYLAEKDFDATSLLEIVDLAKSLRAKTSSERTKHLEGKRIALVFEKDSTRTRCAFEVAAYRQGALTTYLGPTGSHLGREESVADTAKVLGRMYDAIAYRGFAQETVETLAQHSGMPVYNALTDQWHPTQSLADVMTMTDHVTKALSEISFCFVGDGRNNVARSLLITGALLGMDVRICSPSALWPDSKTVAQAEEFARSCGARVLVSDNPEEALLGVDFIYSDVWLSMGEPKELMHSRVEMLAPYQVNKELLELVGHGNWRFMHCLPALHDRSTEAGSELGRLYGDSAFEVTDEIFNSERSIVFEQAENRLYTIEALMVATLS</sequence>
<dbReference type="AlphaFoldDB" id="A0A1M4ULA8"/>
<feature type="binding site" evidence="6">
    <location>
        <position position="168"/>
    </location>
    <ligand>
        <name>L-ornithine</name>
        <dbReference type="ChEBI" id="CHEBI:46911"/>
    </ligand>
</feature>
<comment type="subcellular location">
    <subcellularLocation>
        <location evidence="6">Cytoplasm</location>
    </subcellularLocation>
</comment>
<evidence type="ECO:0000259" key="7">
    <source>
        <dbReference type="Pfam" id="PF00185"/>
    </source>
</evidence>
<dbReference type="PANTHER" id="PTHR45753:SF2">
    <property type="entry name" value="ORNITHINE CARBAMOYLTRANSFERASE"/>
    <property type="match status" value="1"/>
</dbReference>
<dbReference type="PRINTS" id="PR00100">
    <property type="entry name" value="AOTCASE"/>
</dbReference>
<keyword evidence="10" id="KW-1185">Reference proteome</keyword>
<protein>
    <recommendedName>
        <fullName evidence="3 6">Ornithine carbamoyltransferase</fullName>
        <shortName evidence="6">OTCase</shortName>
        <ecNumber evidence="3 6">2.1.3.3</ecNumber>
    </recommendedName>
</protein>
<dbReference type="STRING" id="1121881.SAMN02745225_01016"/>
<proteinExistence type="inferred from homology"/>
<dbReference type="GO" id="GO:0005737">
    <property type="term" value="C:cytoplasm"/>
    <property type="evidence" value="ECO:0007669"/>
    <property type="project" value="UniProtKB-SubCell"/>
</dbReference>
<keyword evidence="4 6" id="KW-0808">Transferase</keyword>
<dbReference type="SUPFAM" id="SSF53671">
    <property type="entry name" value="Aspartate/ornithine carbamoyltransferase"/>
    <property type="match status" value="1"/>
</dbReference>
<dbReference type="GO" id="GO:0004585">
    <property type="term" value="F:ornithine carbamoyltransferase activity"/>
    <property type="evidence" value="ECO:0007669"/>
    <property type="project" value="UniProtKB-UniRule"/>
</dbReference>
<feature type="binding site" evidence="6">
    <location>
        <position position="108"/>
    </location>
    <ligand>
        <name>carbamoyl phosphate</name>
        <dbReference type="ChEBI" id="CHEBI:58228"/>
    </ligand>
</feature>
<dbReference type="RefSeq" id="WP_072789515.1">
    <property type="nucleotide sequence ID" value="NZ_FQUL01000011.1"/>
</dbReference>
<accession>A0A1M4ULA8</accession>
<comment type="function">
    <text evidence="1">Reversibly catalyzes the transfer of the carbamoyl group from carbamoyl phosphate (CP) to the N(epsilon) atom of ornithine (ORN) to produce L-citrulline.</text>
</comment>
<dbReference type="OrthoDB" id="9802587at2"/>
<dbReference type="InterPro" id="IPR006131">
    <property type="entry name" value="Asp_carbamoyltransf_Asp/Orn-bd"/>
</dbReference>
<dbReference type="GO" id="GO:0042450">
    <property type="term" value="P:L-arginine biosynthetic process via ornithine"/>
    <property type="evidence" value="ECO:0007669"/>
    <property type="project" value="UniProtKB-UniRule"/>
</dbReference>
<dbReference type="InterPro" id="IPR006130">
    <property type="entry name" value="Asp/Orn_carbamoylTrfase"/>
</dbReference>
<dbReference type="Pfam" id="PF00185">
    <property type="entry name" value="OTCace"/>
    <property type="match status" value="1"/>
</dbReference>
<name>A0A1M4ULA8_9ACTN</name>
<evidence type="ECO:0000256" key="1">
    <source>
        <dbReference type="ARBA" id="ARBA00003822"/>
    </source>
</evidence>
<comment type="caution">
    <text evidence="6">Lacks conserved residue(s) required for the propagation of feature annotation.</text>
</comment>
<dbReference type="PRINTS" id="PR00102">
    <property type="entry name" value="OTCASE"/>
</dbReference>
<dbReference type="InterPro" id="IPR024904">
    <property type="entry name" value="OTCase_ArgI"/>
</dbReference>
<keyword evidence="6" id="KW-0963">Cytoplasm</keyword>
<dbReference type="NCBIfam" id="TIGR00658">
    <property type="entry name" value="orni_carb_tr"/>
    <property type="match status" value="1"/>
</dbReference>
<evidence type="ECO:0000256" key="2">
    <source>
        <dbReference type="ARBA" id="ARBA00007805"/>
    </source>
</evidence>
<evidence type="ECO:0000259" key="8">
    <source>
        <dbReference type="Pfam" id="PF02729"/>
    </source>
</evidence>
<gene>
    <name evidence="9" type="ORF">SAMN02745225_01016</name>
</gene>
<dbReference type="PROSITE" id="PS00097">
    <property type="entry name" value="CARBAMOYLTRANSFERASE"/>
    <property type="match status" value="1"/>
</dbReference>
<evidence type="ECO:0000256" key="3">
    <source>
        <dbReference type="ARBA" id="ARBA00013007"/>
    </source>
</evidence>
<dbReference type="EC" id="2.1.3.3" evidence="3 6"/>